<evidence type="ECO:0000313" key="3">
    <source>
        <dbReference type="EMBL" id="PLB34172.1"/>
    </source>
</evidence>
<accession>A0A2I2F0L4</accession>
<evidence type="ECO:0000313" key="4">
    <source>
        <dbReference type="Proteomes" id="UP000234585"/>
    </source>
</evidence>
<feature type="compositionally biased region" description="Basic and acidic residues" evidence="1">
    <location>
        <begin position="63"/>
        <end position="77"/>
    </location>
</feature>
<evidence type="ECO:0000256" key="2">
    <source>
        <dbReference type="SAM" id="SignalP"/>
    </source>
</evidence>
<feature type="chain" id="PRO_5014199194" evidence="2">
    <location>
        <begin position="17"/>
        <end position="114"/>
    </location>
</feature>
<sequence>MKPTLPVLLLAAIATAAPIPENIPRAEGENLLGLIASMGGLHSLLTDSLSLGGHPLKEILGQDDDKGEGKGKGKEGAEEAPAAEAPPAAEGQEKGQEGQGAKSEESQGGKADQA</sequence>
<feature type="compositionally biased region" description="Basic and acidic residues" evidence="1">
    <location>
        <begin position="91"/>
        <end position="114"/>
    </location>
</feature>
<dbReference type="OrthoDB" id="4509986at2759"/>
<dbReference type="AlphaFoldDB" id="A0A2I2F0L4"/>
<reference evidence="3 4" key="1">
    <citation type="submission" date="2017-12" db="EMBL/GenBank/DDBJ databases">
        <authorList>
            <consortium name="DOE Joint Genome Institute"/>
            <person name="Haridas S."/>
            <person name="Kjaerbolling I."/>
            <person name="Vesth T.C."/>
            <person name="Frisvad J.C."/>
            <person name="Nybo J.L."/>
            <person name="Theobald S."/>
            <person name="Kuo A."/>
            <person name="Bowyer P."/>
            <person name="Matsuda Y."/>
            <person name="Mondo S."/>
            <person name="Lyhne E.K."/>
            <person name="Kogle M.E."/>
            <person name="Clum A."/>
            <person name="Lipzen A."/>
            <person name="Salamov A."/>
            <person name="Ngan C.Y."/>
            <person name="Daum C."/>
            <person name="Chiniquy J."/>
            <person name="Barry K."/>
            <person name="LaButti K."/>
            <person name="Simmons B.A."/>
            <person name="Magnuson J.K."/>
            <person name="Mortensen U.H."/>
            <person name="Larsen T.O."/>
            <person name="Grigoriev I.V."/>
            <person name="Baker S.E."/>
            <person name="Andersen M.R."/>
            <person name="Nordberg H.P."/>
            <person name="Cantor M.N."/>
            <person name="Hua S.X."/>
        </authorList>
    </citation>
    <scope>NUCLEOTIDE SEQUENCE [LARGE SCALE GENOMIC DNA]</scope>
    <source>
        <strain evidence="3 4">CBS 102.13</strain>
    </source>
</reference>
<dbReference type="RefSeq" id="XP_024668184.1">
    <property type="nucleotide sequence ID" value="XM_024819885.1"/>
</dbReference>
<dbReference type="Proteomes" id="UP000234585">
    <property type="component" value="Unassembled WGS sequence"/>
</dbReference>
<protein>
    <submittedName>
        <fullName evidence="3">Uncharacterized protein</fullName>
    </submittedName>
</protein>
<feature type="region of interest" description="Disordered" evidence="1">
    <location>
        <begin position="45"/>
        <end position="114"/>
    </location>
</feature>
<proteinExistence type="predicted"/>
<dbReference type="GeneID" id="36527045"/>
<feature type="signal peptide" evidence="2">
    <location>
        <begin position="1"/>
        <end position="16"/>
    </location>
</feature>
<keyword evidence="2" id="KW-0732">Signal</keyword>
<evidence type="ECO:0000256" key="1">
    <source>
        <dbReference type="SAM" id="MobiDB-lite"/>
    </source>
</evidence>
<dbReference type="EMBL" id="KZ559184">
    <property type="protein sequence ID" value="PLB34172.1"/>
    <property type="molecule type" value="Genomic_DNA"/>
</dbReference>
<feature type="compositionally biased region" description="Low complexity" evidence="1">
    <location>
        <begin position="79"/>
        <end position="90"/>
    </location>
</feature>
<gene>
    <name evidence="3" type="ORF">BDW47DRAFT_79999</name>
</gene>
<keyword evidence="4" id="KW-1185">Reference proteome</keyword>
<name>A0A2I2F0L4_ASPCN</name>
<organism evidence="3 4">
    <name type="scientific">Aspergillus candidus</name>
    <dbReference type="NCBI Taxonomy" id="41067"/>
    <lineage>
        <taxon>Eukaryota</taxon>
        <taxon>Fungi</taxon>
        <taxon>Dikarya</taxon>
        <taxon>Ascomycota</taxon>
        <taxon>Pezizomycotina</taxon>
        <taxon>Eurotiomycetes</taxon>
        <taxon>Eurotiomycetidae</taxon>
        <taxon>Eurotiales</taxon>
        <taxon>Aspergillaceae</taxon>
        <taxon>Aspergillus</taxon>
        <taxon>Aspergillus subgen. Circumdati</taxon>
    </lineage>
</organism>